<feature type="binding site" evidence="11">
    <location>
        <position position="140"/>
    </location>
    <ligand>
        <name>Mg(2+)</name>
        <dbReference type="ChEBI" id="CHEBI:18420"/>
    </ligand>
</feature>
<dbReference type="Gene3D" id="3.30.70.890">
    <property type="entry name" value="GHMP kinase, C-terminal domain"/>
    <property type="match status" value="1"/>
</dbReference>
<keyword evidence="6 11" id="KW-0418">Kinase</keyword>
<evidence type="ECO:0000256" key="10">
    <source>
        <dbReference type="ARBA" id="ARBA00023277"/>
    </source>
</evidence>
<evidence type="ECO:0000256" key="12">
    <source>
        <dbReference type="NCBIfam" id="TIGR00131"/>
    </source>
</evidence>
<dbReference type="GO" id="GO:0004335">
    <property type="term" value="F:galactokinase activity"/>
    <property type="evidence" value="ECO:0007669"/>
    <property type="project" value="UniProtKB-UniRule"/>
</dbReference>
<dbReference type="PANTHER" id="PTHR10457">
    <property type="entry name" value="MEVALONATE KINASE/GALACTOKINASE"/>
    <property type="match status" value="1"/>
</dbReference>
<evidence type="ECO:0000256" key="7">
    <source>
        <dbReference type="ARBA" id="ARBA00022840"/>
    </source>
</evidence>
<dbReference type="HAMAP" id="MF_00246">
    <property type="entry name" value="Galactokinase"/>
    <property type="match status" value="1"/>
</dbReference>
<dbReference type="FunFam" id="3.30.70.890:FF:000001">
    <property type="entry name" value="Galactokinase"/>
    <property type="match status" value="1"/>
</dbReference>
<dbReference type="UniPathway" id="UPA00214"/>
<comment type="caution">
    <text evidence="16">The sequence shown here is derived from an EMBL/GenBank/DDBJ whole genome shotgun (WGS) entry which is preliminary data.</text>
</comment>
<comment type="pathway">
    <text evidence="11">Carbohydrate metabolism; galactose metabolism.</text>
</comment>
<comment type="similarity">
    <text evidence="1 11">Belongs to the GHMP kinase family. GalK subfamily.</text>
</comment>
<dbReference type="GO" id="GO:0000287">
    <property type="term" value="F:magnesium ion binding"/>
    <property type="evidence" value="ECO:0007669"/>
    <property type="project" value="UniProtKB-UniRule"/>
</dbReference>
<comment type="function">
    <text evidence="11">Catalyzes the transfer of the gamma-phosphate of ATP to D-galactose to form alpha-D-galactose-1-phosphate (Gal-1-P).</text>
</comment>
<evidence type="ECO:0000259" key="14">
    <source>
        <dbReference type="Pfam" id="PF08544"/>
    </source>
</evidence>
<dbReference type="InterPro" id="IPR006206">
    <property type="entry name" value="Mevalonate/galactokinase"/>
</dbReference>
<feature type="active site" description="Proton acceptor" evidence="11">
    <location>
        <position position="189"/>
    </location>
</feature>
<dbReference type="NCBIfam" id="TIGR00131">
    <property type="entry name" value="gal_kin"/>
    <property type="match status" value="1"/>
</dbReference>
<dbReference type="GO" id="GO:0005829">
    <property type="term" value="C:cytosol"/>
    <property type="evidence" value="ECO:0007669"/>
    <property type="project" value="TreeGrafter"/>
</dbReference>
<feature type="domain" description="GHMP kinase C-terminal" evidence="14">
    <location>
        <begin position="294"/>
        <end position="375"/>
    </location>
</feature>
<dbReference type="Pfam" id="PF08544">
    <property type="entry name" value="GHMP_kinases_C"/>
    <property type="match status" value="1"/>
</dbReference>
<name>A0A2M8QC80_9CHLR</name>
<dbReference type="SUPFAM" id="SSF54211">
    <property type="entry name" value="Ribosomal protein S5 domain 2-like"/>
    <property type="match status" value="1"/>
</dbReference>
<dbReference type="InterPro" id="IPR013750">
    <property type="entry name" value="GHMP_kinase_C_dom"/>
</dbReference>
<dbReference type="InterPro" id="IPR014721">
    <property type="entry name" value="Ribsml_uS5_D2-typ_fold_subgr"/>
</dbReference>
<feature type="site" description="Transition state stabilizer" evidence="11">
    <location>
        <position position="40"/>
    </location>
</feature>
<evidence type="ECO:0000256" key="11">
    <source>
        <dbReference type="HAMAP-Rule" id="MF_00246"/>
    </source>
</evidence>
<evidence type="ECO:0000256" key="4">
    <source>
        <dbReference type="ARBA" id="ARBA00022723"/>
    </source>
</evidence>
<evidence type="ECO:0000313" key="16">
    <source>
        <dbReference type="EMBL" id="PJF47405.1"/>
    </source>
</evidence>
<dbReference type="InterPro" id="IPR000705">
    <property type="entry name" value="Galactokinase"/>
</dbReference>
<dbReference type="PROSITE" id="PS00106">
    <property type="entry name" value="GALACTOKINASE"/>
    <property type="match status" value="1"/>
</dbReference>
<evidence type="ECO:0000256" key="1">
    <source>
        <dbReference type="ARBA" id="ARBA00006566"/>
    </source>
</evidence>
<evidence type="ECO:0000259" key="13">
    <source>
        <dbReference type="Pfam" id="PF00288"/>
    </source>
</evidence>
<dbReference type="InterPro" id="IPR036554">
    <property type="entry name" value="GHMP_kinase_C_sf"/>
</dbReference>
<organism evidence="16 17">
    <name type="scientific">Candidatus Thermofonsia Clade 3 bacterium</name>
    <dbReference type="NCBI Taxonomy" id="2364212"/>
    <lineage>
        <taxon>Bacteria</taxon>
        <taxon>Bacillati</taxon>
        <taxon>Chloroflexota</taxon>
        <taxon>Candidatus Thermofontia</taxon>
        <taxon>Candidatus Thermofonsia Clade 3</taxon>
    </lineage>
</organism>
<evidence type="ECO:0000259" key="15">
    <source>
        <dbReference type="Pfam" id="PF10509"/>
    </source>
</evidence>
<dbReference type="InterPro" id="IPR022963">
    <property type="entry name" value="Galactokinase_bac"/>
</dbReference>
<sequence>MEPGFAFVTLCTVMNVADLVAQFMQTFGRRPTFVARAPGRVNLIGEHTDYNDGFVLPMAIDRDVTIVGASRDDRVVRLRSTNFGDETCFVLDRIEKAHDGAWSNYARGVADVLQRAGFALCGFDGVIYGEVPIGSGLSSSAAMEMATLMAFAAAGVGGSVPLALDGAQAARLAQRAENEFVGVNCGIMDQLIASLGKAGHALFIDCRSLAYELTPMPKGVTVLVVDTSMPRSLAASAYNERRAQCEAAARLLDAPALRDVSVETFERRRSELPDLIARRAAHVIYENRRVLDAVAALRANDVATFGRLMNQSHASLRDAYEVSSEALDAAVEIAQRVPGVHGARMTGAGFGGCAIALVDDAQVGALTQAVLRQYPQRVGREPKVYACVASNGASWRML</sequence>
<feature type="binding site" evidence="11">
    <location>
        <position position="177"/>
    </location>
    <ligand>
        <name>Mg(2+)</name>
        <dbReference type="ChEBI" id="CHEBI:18420"/>
    </ligand>
</feature>
<feature type="domain" description="GHMP kinase N-terminal" evidence="13">
    <location>
        <begin position="104"/>
        <end position="196"/>
    </location>
</feature>
<keyword evidence="3 11" id="KW-0808">Transferase</keyword>
<dbReference type="InterPro" id="IPR006203">
    <property type="entry name" value="GHMP_knse_ATP-bd_CS"/>
</dbReference>
<keyword evidence="9 11" id="KW-0299">Galactose metabolism</keyword>
<keyword evidence="5 11" id="KW-0547">Nucleotide-binding</keyword>
<dbReference type="GO" id="GO:0005524">
    <property type="term" value="F:ATP binding"/>
    <property type="evidence" value="ECO:0007669"/>
    <property type="project" value="UniProtKB-UniRule"/>
</dbReference>
<dbReference type="InterPro" id="IPR019539">
    <property type="entry name" value="GalKase_N"/>
</dbReference>
<evidence type="ECO:0000256" key="9">
    <source>
        <dbReference type="ARBA" id="ARBA00023144"/>
    </source>
</evidence>
<feature type="binding site" evidence="11">
    <location>
        <begin position="46"/>
        <end position="49"/>
    </location>
    <ligand>
        <name>substrate</name>
    </ligand>
</feature>
<dbReference type="GO" id="GO:0006012">
    <property type="term" value="P:galactose metabolic process"/>
    <property type="evidence" value="ECO:0007669"/>
    <property type="project" value="UniProtKB-UniRule"/>
</dbReference>
<keyword evidence="7 11" id="KW-0067">ATP-binding</keyword>
<evidence type="ECO:0000256" key="2">
    <source>
        <dbReference type="ARBA" id="ARBA00022490"/>
    </source>
</evidence>
<evidence type="ECO:0000256" key="8">
    <source>
        <dbReference type="ARBA" id="ARBA00022842"/>
    </source>
</evidence>
<accession>A0A2M8QC80</accession>
<dbReference type="Gene3D" id="3.30.230.10">
    <property type="match status" value="1"/>
</dbReference>
<dbReference type="EC" id="2.7.1.6" evidence="11 12"/>
<dbReference type="AlphaFoldDB" id="A0A2M8QC80"/>
<gene>
    <name evidence="11 16" type="primary">galK</name>
    <name evidence="16" type="ORF">CUN48_08760</name>
</gene>
<dbReference type="Pfam" id="PF00288">
    <property type="entry name" value="GHMP_kinases_N"/>
    <property type="match status" value="1"/>
</dbReference>
<dbReference type="InterPro" id="IPR020568">
    <property type="entry name" value="Ribosomal_Su5_D2-typ_SF"/>
</dbReference>
<evidence type="ECO:0000313" key="17">
    <source>
        <dbReference type="Proteomes" id="UP000230790"/>
    </source>
</evidence>
<feature type="binding site" evidence="11">
    <location>
        <position position="238"/>
    </location>
    <ligand>
        <name>substrate</name>
    </ligand>
</feature>
<feature type="binding site" evidence="11">
    <location>
        <position position="80"/>
    </location>
    <ligand>
        <name>ATP</name>
        <dbReference type="ChEBI" id="CHEBI:30616"/>
    </ligand>
</feature>
<dbReference type="Pfam" id="PF10509">
    <property type="entry name" value="GalKase_gal_bdg"/>
    <property type="match status" value="1"/>
</dbReference>
<dbReference type="PRINTS" id="PR00959">
    <property type="entry name" value="MEVGALKINASE"/>
</dbReference>
<dbReference type="PRINTS" id="PR00473">
    <property type="entry name" value="GALCTOKINASE"/>
</dbReference>
<feature type="binding site" evidence="11">
    <location>
        <begin position="134"/>
        <end position="140"/>
    </location>
    <ligand>
        <name>ATP</name>
        <dbReference type="ChEBI" id="CHEBI:30616"/>
    </ligand>
</feature>
<proteinExistence type="inferred from homology"/>
<dbReference type="FunFam" id="3.30.230.10:FF:000017">
    <property type="entry name" value="Galactokinase"/>
    <property type="match status" value="1"/>
</dbReference>
<dbReference type="InterPro" id="IPR006204">
    <property type="entry name" value="GHMP_kinase_N_dom"/>
</dbReference>
<dbReference type="PIRSF" id="PIRSF000530">
    <property type="entry name" value="Galactokinase"/>
    <property type="match status" value="1"/>
</dbReference>
<evidence type="ECO:0000256" key="5">
    <source>
        <dbReference type="ARBA" id="ARBA00022741"/>
    </source>
</evidence>
<dbReference type="Proteomes" id="UP000230790">
    <property type="component" value="Unassembled WGS sequence"/>
</dbReference>
<keyword evidence="4 11" id="KW-0479">Metal-binding</keyword>
<evidence type="ECO:0000256" key="3">
    <source>
        <dbReference type="ARBA" id="ARBA00022679"/>
    </source>
</evidence>
<keyword evidence="10 11" id="KW-0119">Carbohydrate metabolism</keyword>
<dbReference type="PANTHER" id="PTHR10457:SF7">
    <property type="entry name" value="GALACTOKINASE-RELATED"/>
    <property type="match status" value="1"/>
</dbReference>
<comment type="subcellular location">
    <subcellularLocation>
        <location evidence="11">Cytoplasm</location>
    </subcellularLocation>
</comment>
<keyword evidence="8 11" id="KW-0460">Magnesium</keyword>
<dbReference type="PROSITE" id="PS00627">
    <property type="entry name" value="GHMP_KINASES_ATP"/>
    <property type="match status" value="1"/>
</dbReference>
<dbReference type="EMBL" id="PGTN01000050">
    <property type="protein sequence ID" value="PJF47405.1"/>
    <property type="molecule type" value="Genomic_DNA"/>
</dbReference>
<protein>
    <recommendedName>
        <fullName evidence="11 12">Galactokinase</fullName>
        <ecNumber evidence="11 12">2.7.1.6</ecNumber>
    </recommendedName>
    <alternativeName>
        <fullName evidence="11">Galactose kinase</fullName>
    </alternativeName>
</protein>
<dbReference type="InterPro" id="IPR019741">
    <property type="entry name" value="Galactokinase_CS"/>
</dbReference>
<keyword evidence="2 11" id="KW-0963">Cytoplasm</keyword>
<comment type="catalytic activity">
    <reaction evidence="11">
        <text>alpha-D-galactose + ATP = alpha-D-galactose 1-phosphate + ADP + H(+)</text>
        <dbReference type="Rhea" id="RHEA:13553"/>
        <dbReference type="ChEBI" id="CHEBI:15378"/>
        <dbReference type="ChEBI" id="CHEBI:28061"/>
        <dbReference type="ChEBI" id="CHEBI:30616"/>
        <dbReference type="ChEBI" id="CHEBI:58336"/>
        <dbReference type="ChEBI" id="CHEBI:456216"/>
        <dbReference type="EC" id="2.7.1.6"/>
    </reaction>
</comment>
<reference evidence="16 17" key="1">
    <citation type="submission" date="2017-11" db="EMBL/GenBank/DDBJ databases">
        <title>Evolution of Phototrophy in the Chloroflexi Phylum Driven by Horizontal Gene Transfer.</title>
        <authorList>
            <person name="Ward L.M."/>
            <person name="Hemp J."/>
            <person name="Shih P.M."/>
            <person name="Mcglynn S.E."/>
            <person name="Fischer W."/>
        </authorList>
    </citation>
    <scope>NUCLEOTIDE SEQUENCE [LARGE SCALE GENOMIC DNA]</scope>
    <source>
        <strain evidence="16">JP3_7</strain>
    </source>
</reference>
<evidence type="ECO:0000256" key="6">
    <source>
        <dbReference type="ARBA" id="ARBA00022777"/>
    </source>
</evidence>
<dbReference type="SUPFAM" id="SSF55060">
    <property type="entry name" value="GHMP Kinase, C-terminal domain"/>
    <property type="match status" value="1"/>
</dbReference>
<feature type="domain" description="Galactokinase N-terminal" evidence="15">
    <location>
        <begin position="22"/>
        <end position="68"/>
    </location>
</feature>